<sequence length="273" mass="29691">MSSTSISSALSPSSPAPSSSSSGTNGGSGGGGPQPQKTGFNNLTFVIIFFILLVVFVAVGTISRRRFLRRRNAAFEFDVTMPDDDELTPEEVEQARPVLYEMSSTEAVENGWDYTKPLSATLVKSTHWTSTKGGIEDDTISTAPGLHNPSRSQSSTAADPRPFSSFPVPSSWRRGQNSSSQPRHSSFFDEELRPIEMPEALEVSVMIVMPSQERSKSGPSHDHGEAGSGEEHDATHSHPEPHSGSILPEYQIGTMSVPWHTELRRETGPTWFS</sequence>
<feature type="region of interest" description="Disordered" evidence="1">
    <location>
        <begin position="1"/>
        <end position="35"/>
    </location>
</feature>
<feature type="compositionally biased region" description="Low complexity" evidence="1">
    <location>
        <begin position="160"/>
        <end position="174"/>
    </location>
</feature>
<gene>
    <name evidence="3" type="ORF">CVT26_006014</name>
</gene>
<dbReference type="InParanoid" id="A0A409Y1F9"/>
<reference evidence="3 4" key="1">
    <citation type="journal article" date="2018" name="Evol. Lett.">
        <title>Horizontal gene cluster transfer increased hallucinogenic mushroom diversity.</title>
        <authorList>
            <person name="Reynolds H.T."/>
            <person name="Vijayakumar V."/>
            <person name="Gluck-Thaler E."/>
            <person name="Korotkin H.B."/>
            <person name="Matheny P.B."/>
            <person name="Slot J.C."/>
        </authorList>
    </citation>
    <scope>NUCLEOTIDE SEQUENCE [LARGE SCALE GENOMIC DNA]</scope>
    <source>
        <strain evidence="3 4">SRW20</strain>
    </source>
</reference>
<evidence type="ECO:0000256" key="1">
    <source>
        <dbReference type="SAM" id="MobiDB-lite"/>
    </source>
</evidence>
<feature type="compositionally biased region" description="Basic and acidic residues" evidence="1">
    <location>
        <begin position="213"/>
        <end position="241"/>
    </location>
</feature>
<evidence type="ECO:0000313" key="3">
    <source>
        <dbReference type="EMBL" id="PPQ96845.1"/>
    </source>
</evidence>
<keyword evidence="2" id="KW-1133">Transmembrane helix</keyword>
<dbReference type="Proteomes" id="UP000284706">
    <property type="component" value="Unassembled WGS sequence"/>
</dbReference>
<protein>
    <submittedName>
        <fullName evidence="3">Uncharacterized protein</fullName>
    </submittedName>
</protein>
<feature type="compositionally biased region" description="Low complexity" evidence="1">
    <location>
        <begin position="1"/>
        <end position="23"/>
    </location>
</feature>
<feature type="region of interest" description="Disordered" evidence="1">
    <location>
        <begin position="211"/>
        <end position="248"/>
    </location>
</feature>
<feature type="compositionally biased region" description="Gly residues" evidence="1">
    <location>
        <begin position="24"/>
        <end position="33"/>
    </location>
</feature>
<accession>A0A409Y1F9</accession>
<evidence type="ECO:0000256" key="2">
    <source>
        <dbReference type="SAM" id="Phobius"/>
    </source>
</evidence>
<name>A0A409Y1F9_9AGAR</name>
<dbReference type="EMBL" id="NHYE01001319">
    <property type="protein sequence ID" value="PPQ96845.1"/>
    <property type="molecule type" value="Genomic_DNA"/>
</dbReference>
<keyword evidence="2" id="KW-0812">Transmembrane</keyword>
<organism evidence="3 4">
    <name type="scientific">Gymnopilus dilepis</name>
    <dbReference type="NCBI Taxonomy" id="231916"/>
    <lineage>
        <taxon>Eukaryota</taxon>
        <taxon>Fungi</taxon>
        <taxon>Dikarya</taxon>
        <taxon>Basidiomycota</taxon>
        <taxon>Agaricomycotina</taxon>
        <taxon>Agaricomycetes</taxon>
        <taxon>Agaricomycetidae</taxon>
        <taxon>Agaricales</taxon>
        <taxon>Agaricineae</taxon>
        <taxon>Hymenogastraceae</taxon>
        <taxon>Gymnopilus</taxon>
    </lineage>
</organism>
<feature type="transmembrane region" description="Helical" evidence="2">
    <location>
        <begin position="39"/>
        <end position="62"/>
    </location>
</feature>
<keyword evidence="2" id="KW-0472">Membrane</keyword>
<feature type="compositionally biased region" description="Polar residues" evidence="1">
    <location>
        <begin position="175"/>
        <end position="184"/>
    </location>
</feature>
<dbReference type="AlphaFoldDB" id="A0A409Y1F9"/>
<evidence type="ECO:0000313" key="4">
    <source>
        <dbReference type="Proteomes" id="UP000284706"/>
    </source>
</evidence>
<dbReference type="OrthoDB" id="3071396at2759"/>
<proteinExistence type="predicted"/>
<feature type="region of interest" description="Disordered" evidence="1">
    <location>
        <begin position="130"/>
        <end position="191"/>
    </location>
</feature>
<comment type="caution">
    <text evidence="3">The sequence shown here is derived from an EMBL/GenBank/DDBJ whole genome shotgun (WGS) entry which is preliminary data.</text>
</comment>
<keyword evidence="4" id="KW-1185">Reference proteome</keyword>